<keyword evidence="4" id="KW-0808">Transferase</keyword>
<evidence type="ECO:0000256" key="8">
    <source>
        <dbReference type="ARBA" id="ARBA00023012"/>
    </source>
</evidence>
<evidence type="ECO:0000256" key="11">
    <source>
        <dbReference type="ARBA" id="ARBA00023163"/>
    </source>
</evidence>
<evidence type="ECO:0000256" key="4">
    <source>
        <dbReference type="ARBA" id="ARBA00022679"/>
    </source>
</evidence>
<evidence type="ECO:0000313" key="19">
    <source>
        <dbReference type="Proteomes" id="UP000265926"/>
    </source>
</evidence>
<dbReference type="PROSITE" id="PS50110">
    <property type="entry name" value="RESPONSE_REGULATORY"/>
    <property type="match status" value="1"/>
</dbReference>
<dbReference type="InterPro" id="IPR036097">
    <property type="entry name" value="HisK_dim/P_sf"/>
</dbReference>
<dbReference type="InterPro" id="IPR013783">
    <property type="entry name" value="Ig-like_fold"/>
</dbReference>
<keyword evidence="9" id="KW-0805">Transcription regulation</keyword>
<sequence>MKRRILTLFVFLFTGFLPLCAQVNFTHITIEDGLSQSSVKCIFQDSKGFMWFGTADGLNKYDGYDFITYNNNPDDKFSIGGNDVSCVYENSLDSILWIGTQDGGLNRYDRKLDRFISFQISSKQLHRIPSNHIRDILVSRDSILWIASFNGGIFSFNLADTTFYQPEFSKSPAFVNTNCIKEDKTGTIWLGTTQGLFKWKLNDRKKGLEPQKVKFDSTNMPGNVRALLIDYSGQIWIGTNARGLYVYHPVSGEFKKYLASDDLSIMPSNQIRSLMQSRNGDIWAGTLNGLVKFDGRSSETTTYRNREDNPNSLNNNIVYSLFEDRSGILWAGTYLGGINKYDPLQARFPVFRNIVKGYSSRINDTRSITVDDRGNLWVGTTEGLIQINEKDLKEGKLNGRVHFEYQSVFEVVSLPGVGMMVSTSNGIYLENASGKFMNLSPDIDKQTGENIISFYTSCSSSDEEVWLAAGQGLLCFRSQDRRFSYYAPTGPDGERISLAGLALLEDFTDKIWIGTLNGELYSFDKHTHEFERTRIDNEMASFTKIFSLCQIKPGELWMGTNRGLYQLNMETLAIKRFLTSEGLSNNVVYTVLSDDNGNLWTSTNKGVSCYHTREGYFQNYTQKDGLQSNEFNQNAYFKAANGTIYLGGIDGLNIFHPKDVMVNEFVPPVIITDMEIQYQRISPAQNPDLLNEQISETKEVKLSYKKNTFSFEYTALSYSLPERNHYDYCLTPEGERDNWIEAGNRRFATFTNIDPGTYSFKVKGSNSDGIWNEEPAYVRIIIRPPYWQTWWFRIIMTSTLLIFVYLFFYLRLRAVQLQKVTLKKRVEEKTQRLLEQKDRIEEQNRELVILNEDMKHKNKLLNSQNKQISLQRDNLVLMADQLKENNQAKIQFYTTLSHELKTPLTLILEPIKEILQKTDRLSKGEIIKKLSIVQKNAARLFITVNQILDFRKAEINKMELSVSKFDLVAFVRESASFFNDLASKGKYDYVLHAKAENIKIWADRDKLEKVIFNLLSNAFKYTPEGGSIGIRIELKKDDPKTALVCIEDSGAGIPEENLSGIFERFTQAHGVRVSNMASSGLGLAIAKKYIELHKGSIQVNSELGIGTNFTIELPLTRGHFDADVKFVDEFVSDKEVLISSIGSLQKQVSSGVETSEDRQKPLMLLIEEDVELLVYLKEYLTQDFRIEGVNDLLKGEKFLNEKHPEIVICDLPTDEKSALDFCRRVKNEFNTLHIPFILITSGSSTDTNIEGLSAGCDILIVKPIDMQILLFSATNLIEGRKRLRKKFDALEIIPEGKDVSSANDQSFLDEAIRLVEANLDNTNFNVEMLCKELNLSQPQVYRKIKALTKLNITEFIRNIRLKKAAQLLRTGTLKVNEVAYETGFNDPNYFTKIFTKIYGMTPTDYWKSF</sequence>
<dbReference type="InterPro" id="IPR003594">
    <property type="entry name" value="HATPase_dom"/>
</dbReference>
<dbReference type="InterPro" id="IPR001789">
    <property type="entry name" value="Sig_transdc_resp-reg_receiver"/>
</dbReference>
<evidence type="ECO:0000259" key="16">
    <source>
        <dbReference type="PROSITE" id="PS50109"/>
    </source>
</evidence>
<comment type="caution">
    <text evidence="18">The sequence shown here is derived from an EMBL/GenBank/DDBJ whole genome shotgun (WGS) entry which is preliminary data.</text>
</comment>
<name>A0A399TA57_9BACT</name>
<dbReference type="InterPro" id="IPR005467">
    <property type="entry name" value="His_kinase_dom"/>
</dbReference>
<accession>A0A399TA57</accession>
<dbReference type="SUPFAM" id="SSF63829">
    <property type="entry name" value="Calcium-dependent phosphotriesterase"/>
    <property type="match status" value="2"/>
</dbReference>
<dbReference type="Pfam" id="PF12833">
    <property type="entry name" value="HTH_18"/>
    <property type="match status" value="1"/>
</dbReference>
<dbReference type="PANTHER" id="PTHR43547">
    <property type="entry name" value="TWO-COMPONENT HISTIDINE KINASE"/>
    <property type="match status" value="1"/>
</dbReference>
<gene>
    <name evidence="18" type="ORF">D1614_02730</name>
</gene>
<dbReference type="EMBL" id="QWGR01000001">
    <property type="protein sequence ID" value="RIJ50853.1"/>
    <property type="molecule type" value="Genomic_DNA"/>
</dbReference>
<keyword evidence="5" id="KW-0547">Nucleotide-binding</keyword>
<dbReference type="GO" id="GO:0000155">
    <property type="term" value="F:phosphorelay sensor kinase activity"/>
    <property type="evidence" value="ECO:0007669"/>
    <property type="project" value="InterPro"/>
</dbReference>
<dbReference type="GO" id="GO:0005524">
    <property type="term" value="F:ATP binding"/>
    <property type="evidence" value="ECO:0007669"/>
    <property type="project" value="UniProtKB-KW"/>
</dbReference>
<dbReference type="SMART" id="SM00342">
    <property type="entry name" value="HTH_ARAC"/>
    <property type="match status" value="1"/>
</dbReference>
<keyword evidence="8" id="KW-0902">Two-component regulatory system</keyword>
<evidence type="ECO:0000256" key="5">
    <source>
        <dbReference type="ARBA" id="ARBA00022741"/>
    </source>
</evidence>
<dbReference type="CDD" id="cd00156">
    <property type="entry name" value="REC"/>
    <property type="match status" value="1"/>
</dbReference>
<dbReference type="SUPFAM" id="SSF47384">
    <property type="entry name" value="Homodimeric domain of signal transducing histidine kinase"/>
    <property type="match status" value="1"/>
</dbReference>
<dbReference type="InterPro" id="IPR004358">
    <property type="entry name" value="Sig_transdc_His_kin-like_C"/>
</dbReference>
<dbReference type="RefSeq" id="WP_119436322.1">
    <property type="nucleotide sequence ID" value="NZ_QWGR01000001.1"/>
</dbReference>
<dbReference type="FunFam" id="2.60.40.10:FF:000791">
    <property type="entry name" value="Two-component system sensor histidine kinase/response regulator"/>
    <property type="match status" value="1"/>
</dbReference>
<dbReference type="Pfam" id="PF02518">
    <property type="entry name" value="HATPase_c"/>
    <property type="match status" value="1"/>
</dbReference>
<evidence type="ECO:0000256" key="14">
    <source>
        <dbReference type="SAM" id="SignalP"/>
    </source>
</evidence>
<keyword evidence="3 12" id="KW-0597">Phosphoprotein</keyword>
<reference evidence="18 19" key="1">
    <citation type="submission" date="2018-08" db="EMBL/GenBank/DDBJ databases">
        <title>Pallidiluteibacterium maritimus gen. nov., sp. nov., isolated from coastal sediment.</title>
        <authorList>
            <person name="Zhou L.Y."/>
        </authorList>
    </citation>
    <scope>NUCLEOTIDE SEQUENCE [LARGE SCALE GENOMIC DNA]</scope>
    <source>
        <strain evidence="18 19">XSD2</strain>
    </source>
</reference>
<keyword evidence="14" id="KW-0732">Signal</keyword>
<feature type="coiled-coil region" evidence="13">
    <location>
        <begin position="812"/>
        <end position="860"/>
    </location>
</feature>
<dbReference type="SUPFAM" id="SSF55874">
    <property type="entry name" value="ATPase domain of HSP90 chaperone/DNA topoisomerase II/histidine kinase"/>
    <property type="match status" value="1"/>
</dbReference>
<dbReference type="CDD" id="cd00082">
    <property type="entry name" value="HisKA"/>
    <property type="match status" value="1"/>
</dbReference>
<evidence type="ECO:0000256" key="3">
    <source>
        <dbReference type="ARBA" id="ARBA00022553"/>
    </source>
</evidence>
<dbReference type="SUPFAM" id="SSF52172">
    <property type="entry name" value="CheY-like"/>
    <property type="match status" value="1"/>
</dbReference>
<dbReference type="SUPFAM" id="SSF46689">
    <property type="entry name" value="Homeodomain-like"/>
    <property type="match status" value="1"/>
</dbReference>
<dbReference type="SMART" id="SM00448">
    <property type="entry name" value="REC"/>
    <property type="match status" value="1"/>
</dbReference>
<organism evidence="18 19">
    <name type="scientific">Maribellus luteus</name>
    <dbReference type="NCBI Taxonomy" id="2305463"/>
    <lineage>
        <taxon>Bacteria</taxon>
        <taxon>Pseudomonadati</taxon>
        <taxon>Bacteroidota</taxon>
        <taxon>Bacteroidia</taxon>
        <taxon>Marinilabiliales</taxon>
        <taxon>Prolixibacteraceae</taxon>
        <taxon>Maribellus</taxon>
    </lineage>
</organism>
<dbReference type="FunFam" id="3.30.565.10:FF:000037">
    <property type="entry name" value="Hybrid sensor histidine kinase/response regulator"/>
    <property type="match status" value="1"/>
</dbReference>
<feature type="chain" id="PRO_5017280144" description="histidine kinase" evidence="14">
    <location>
        <begin position="22"/>
        <end position="1409"/>
    </location>
</feature>
<feature type="signal peptide" evidence="14">
    <location>
        <begin position="1"/>
        <end position="21"/>
    </location>
</feature>
<dbReference type="InterPro" id="IPR009057">
    <property type="entry name" value="Homeodomain-like_sf"/>
</dbReference>
<dbReference type="Gene3D" id="3.40.50.2300">
    <property type="match status" value="1"/>
</dbReference>
<dbReference type="Gene3D" id="3.30.565.10">
    <property type="entry name" value="Histidine kinase-like ATPase, C-terminal domain"/>
    <property type="match status" value="1"/>
</dbReference>
<keyword evidence="13" id="KW-0175">Coiled coil</keyword>
<dbReference type="Gene3D" id="1.10.10.60">
    <property type="entry name" value="Homeodomain-like"/>
    <property type="match status" value="1"/>
</dbReference>
<dbReference type="InterPro" id="IPR011006">
    <property type="entry name" value="CheY-like_superfamily"/>
</dbReference>
<dbReference type="OrthoDB" id="717811at2"/>
<dbReference type="Gene3D" id="1.10.287.130">
    <property type="match status" value="1"/>
</dbReference>
<dbReference type="EC" id="2.7.13.3" evidence="2"/>
<dbReference type="Pfam" id="PF00072">
    <property type="entry name" value="Response_reg"/>
    <property type="match status" value="1"/>
</dbReference>
<protein>
    <recommendedName>
        <fullName evidence="2">histidine kinase</fullName>
        <ecNumber evidence="2">2.7.13.3</ecNumber>
    </recommendedName>
</protein>
<dbReference type="SMART" id="SM00388">
    <property type="entry name" value="HisKA"/>
    <property type="match status" value="1"/>
</dbReference>
<dbReference type="GO" id="GO:0043565">
    <property type="term" value="F:sequence-specific DNA binding"/>
    <property type="evidence" value="ECO:0007669"/>
    <property type="project" value="InterPro"/>
</dbReference>
<feature type="domain" description="HTH araC/xylS-type" evidence="15">
    <location>
        <begin position="1309"/>
        <end position="1408"/>
    </location>
</feature>
<feature type="domain" description="Response regulatory" evidence="17">
    <location>
        <begin position="1162"/>
        <end position="1277"/>
    </location>
</feature>
<evidence type="ECO:0000256" key="9">
    <source>
        <dbReference type="ARBA" id="ARBA00023015"/>
    </source>
</evidence>
<keyword evidence="19" id="KW-1185">Reference proteome</keyword>
<dbReference type="SMART" id="SM00387">
    <property type="entry name" value="HATPase_c"/>
    <property type="match status" value="1"/>
</dbReference>
<keyword evidence="11" id="KW-0804">Transcription</keyword>
<evidence type="ECO:0000256" key="12">
    <source>
        <dbReference type="PROSITE-ProRule" id="PRU00169"/>
    </source>
</evidence>
<keyword evidence="6" id="KW-0418">Kinase</keyword>
<keyword evidence="7" id="KW-0067">ATP-binding</keyword>
<dbReference type="PANTHER" id="PTHR43547:SF2">
    <property type="entry name" value="HYBRID SIGNAL TRANSDUCTION HISTIDINE KINASE C"/>
    <property type="match status" value="1"/>
</dbReference>
<dbReference type="PROSITE" id="PS01124">
    <property type="entry name" value="HTH_ARAC_FAMILY_2"/>
    <property type="match status" value="1"/>
</dbReference>
<dbReference type="GO" id="GO:0003700">
    <property type="term" value="F:DNA-binding transcription factor activity"/>
    <property type="evidence" value="ECO:0007669"/>
    <property type="project" value="InterPro"/>
</dbReference>
<dbReference type="InterPro" id="IPR015943">
    <property type="entry name" value="WD40/YVTN_repeat-like_dom_sf"/>
</dbReference>
<evidence type="ECO:0000256" key="2">
    <source>
        <dbReference type="ARBA" id="ARBA00012438"/>
    </source>
</evidence>
<evidence type="ECO:0000256" key="10">
    <source>
        <dbReference type="ARBA" id="ARBA00023125"/>
    </source>
</evidence>
<evidence type="ECO:0000259" key="17">
    <source>
        <dbReference type="PROSITE" id="PS50110"/>
    </source>
</evidence>
<evidence type="ECO:0000313" key="18">
    <source>
        <dbReference type="EMBL" id="RIJ50853.1"/>
    </source>
</evidence>
<dbReference type="InterPro" id="IPR018060">
    <property type="entry name" value="HTH_AraC"/>
</dbReference>
<evidence type="ECO:0000256" key="7">
    <source>
        <dbReference type="ARBA" id="ARBA00022840"/>
    </source>
</evidence>
<dbReference type="Gene3D" id="2.60.40.10">
    <property type="entry name" value="Immunoglobulins"/>
    <property type="match status" value="1"/>
</dbReference>
<dbReference type="InterPro" id="IPR011110">
    <property type="entry name" value="Reg_prop"/>
</dbReference>
<evidence type="ECO:0000256" key="1">
    <source>
        <dbReference type="ARBA" id="ARBA00000085"/>
    </source>
</evidence>
<feature type="domain" description="Histidine kinase" evidence="16">
    <location>
        <begin position="895"/>
        <end position="1117"/>
    </location>
</feature>
<dbReference type="Pfam" id="PF07495">
    <property type="entry name" value="Y_Y_Y"/>
    <property type="match status" value="1"/>
</dbReference>
<dbReference type="InterPro" id="IPR018062">
    <property type="entry name" value="HTH_AraC-typ_CS"/>
</dbReference>
<feature type="modified residue" description="4-aspartylphosphate" evidence="12">
    <location>
        <position position="1210"/>
    </location>
</feature>
<keyword evidence="10" id="KW-0238">DNA-binding</keyword>
<dbReference type="InterPro" id="IPR011123">
    <property type="entry name" value="Y_Y_Y"/>
</dbReference>
<dbReference type="PROSITE" id="PS50109">
    <property type="entry name" value="HIS_KIN"/>
    <property type="match status" value="1"/>
</dbReference>
<dbReference type="Pfam" id="PF07494">
    <property type="entry name" value="Reg_prop"/>
    <property type="match status" value="4"/>
</dbReference>
<evidence type="ECO:0000256" key="6">
    <source>
        <dbReference type="ARBA" id="ARBA00022777"/>
    </source>
</evidence>
<dbReference type="Gene3D" id="2.130.10.10">
    <property type="entry name" value="YVTN repeat-like/Quinoprotein amine dehydrogenase"/>
    <property type="match status" value="3"/>
</dbReference>
<dbReference type="PRINTS" id="PR00344">
    <property type="entry name" value="BCTRLSENSOR"/>
</dbReference>
<evidence type="ECO:0000256" key="13">
    <source>
        <dbReference type="SAM" id="Coils"/>
    </source>
</evidence>
<proteinExistence type="predicted"/>
<dbReference type="InterPro" id="IPR003661">
    <property type="entry name" value="HisK_dim/P_dom"/>
</dbReference>
<dbReference type="InterPro" id="IPR036890">
    <property type="entry name" value="HATPase_C_sf"/>
</dbReference>
<dbReference type="Proteomes" id="UP000265926">
    <property type="component" value="Unassembled WGS sequence"/>
</dbReference>
<evidence type="ECO:0000259" key="15">
    <source>
        <dbReference type="PROSITE" id="PS01124"/>
    </source>
</evidence>
<dbReference type="PROSITE" id="PS00041">
    <property type="entry name" value="HTH_ARAC_FAMILY_1"/>
    <property type="match status" value="1"/>
</dbReference>
<comment type="catalytic activity">
    <reaction evidence="1">
        <text>ATP + protein L-histidine = ADP + protein N-phospho-L-histidine.</text>
        <dbReference type="EC" id="2.7.13.3"/>
    </reaction>
</comment>